<dbReference type="InterPro" id="IPR007627">
    <property type="entry name" value="RNA_pol_sigma70_r2"/>
</dbReference>
<dbReference type="RefSeq" id="WP_220209021.1">
    <property type="nucleotide sequence ID" value="NZ_BNJK01000002.1"/>
</dbReference>
<sequence length="225" mass="26174">MPSNSPPHEGQKVFPPFEILYDRYHMQIYRYLYTHLKNEQDTADLLQHVFLQAWKHAQSYDPRRGSIATWLLSIARNRLIDFYRVSHSSLSWETIPDITSMEQNPEVRVISQETIAQVRKMLEALHQTEQELLALRFAARLSSAEIAPLIGKSEAATKKQLTRLLHRLQEQYRRDVLEELLPELLEPALPAFVEALLQTYVAPIESAHLNVIRQNLLKLVHTVSF</sequence>
<dbReference type="NCBIfam" id="TIGR02937">
    <property type="entry name" value="sigma70-ECF"/>
    <property type="match status" value="1"/>
</dbReference>
<protein>
    <recommendedName>
        <fullName evidence="6">RNA polymerase sigma-70 region 2 domain-containing protein</fullName>
    </recommendedName>
</protein>
<organism evidence="7 8">
    <name type="scientific">Reticulibacter mediterranei</name>
    <dbReference type="NCBI Taxonomy" id="2778369"/>
    <lineage>
        <taxon>Bacteria</taxon>
        <taxon>Bacillati</taxon>
        <taxon>Chloroflexota</taxon>
        <taxon>Ktedonobacteria</taxon>
        <taxon>Ktedonobacterales</taxon>
        <taxon>Reticulibacteraceae</taxon>
        <taxon>Reticulibacter</taxon>
    </lineage>
</organism>
<dbReference type="InterPro" id="IPR014284">
    <property type="entry name" value="RNA_pol_sigma-70_dom"/>
</dbReference>
<evidence type="ECO:0000256" key="4">
    <source>
        <dbReference type="ARBA" id="ARBA00023125"/>
    </source>
</evidence>
<dbReference type="SUPFAM" id="SSF88946">
    <property type="entry name" value="Sigma2 domain of RNA polymerase sigma factors"/>
    <property type="match status" value="1"/>
</dbReference>
<keyword evidence="8" id="KW-1185">Reference proteome</keyword>
<dbReference type="InterPro" id="IPR036388">
    <property type="entry name" value="WH-like_DNA-bd_sf"/>
</dbReference>
<evidence type="ECO:0000313" key="8">
    <source>
        <dbReference type="Proteomes" id="UP000597444"/>
    </source>
</evidence>
<dbReference type="InterPro" id="IPR013325">
    <property type="entry name" value="RNA_pol_sigma_r2"/>
</dbReference>
<dbReference type="GO" id="GO:0003677">
    <property type="term" value="F:DNA binding"/>
    <property type="evidence" value="ECO:0007669"/>
    <property type="project" value="UniProtKB-KW"/>
</dbReference>
<evidence type="ECO:0000256" key="5">
    <source>
        <dbReference type="ARBA" id="ARBA00023163"/>
    </source>
</evidence>
<dbReference type="Pfam" id="PF04542">
    <property type="entry name" value="Sigma70_r2"/>
    <property type="match status" value="1"/>
</dbReference>
<evidence type="ECO:0000313" key="7">
    <source>
        <dbReference type="EMBL" id="GHO98264.1"/>
    </source>
</evidence>
<evidence type="ECO:0000256" key="1">
    <source>
        <dbReference type="ARBA" id="ARBA00010641"/>
    </source>
</evidence>
<keyword evidence="3" id="KW-0731">Sigma factor</keyword>
<evidence type="ECO:0000256" key="3">
    <source>
        <dbReference type="ARBA" id="ARBA00023082"/>
    </source>
</evidence>
<dbReference type="GO" id="GO:0006352">
    <property type="term" value="P:DNA-templated transcription initiation"/>
    <property type="evidence" value="ECO:0007669"/>
    <property type="project" value="InterPro"/>
</dbReference>
<reference evidence="7" key="1">
    <citation type="submission" date="2020-10" db="EMBL/GenBank/DDBJ databases">
        <title>Taxonomic study of unclassified bacteria belonging to the class Ktedonobacteria.</title>
        <authorList>
            <person name="Yabe S."/>
            <person name="Wang C.M."/>
            <person name="Zheng Y."/>
            <person name="Sakai Y."/>
            <person name="Cavaletti L."/>
            <person name="Monciardini P."/>
            <person name="Donadio S."/>
        </authorList>
    </citation>
    <scope>NUCLEOTIDE SEQUENCE</scope>
    <source>
        <strain evidence="7">ID150040</strain>
    </source>
</reference>
<gene>
    <name evidence="7" type="ORF">KSF_083120</name>
</gene>
<name>A0A8J3IMF2_9CHLR</name>
<dbReference type="SUPFAM" id="SSF88659">
    <property type="entry name" value="Sigma3 and sigma4 domains of RNA polymerase sigma factors"/>
    <property type="match status" value="1"/>
</dbReference>
<dbReference type="InterPro" id="IPR013324">
    <property type="entry name" value="RNA_pol_sigma_r3/r4-like"/>
</dbReference>
<dbReference type="Proteomes" id="UP000597444">
    <property type="component" value="Unassembled WGS sequence"/>
</dbReference>
<accession>A0A8J3IMF2</accession>
<dbReference type="Gene3D" id="1.10.10.10">
    <property type="entry name" value="Winged helix-like DNA-binding domain superfamily/Winged helix DNA-binding domain"/>
    <property type="match status" value="1"/>
</dbReference>
<evidence type="ECO:0000256" key="2">
    <source>
        <dbReference type="ARBA" id="ARBA00023015"/>
    </source>
</evidence>
<comment type="caution">
    <text evidence="7">The sequence shown here is derived from an EMBL/GenBank/DDBJ whole genome shotgun (WGS) entry which is preliminary data.</text>
</comment>
<dbReference type="AlphaFoldDB" id="A0A8J3IMF2"/>
<dbReference type="GO" id="GO:0016987">
    <property type="term" value="F:sigma factor activity"/>
    <property type="evidence" value="ECO:0007669"/>
    <property type="project" value="UniProtKB-KW"/>
</dbReference>
<feature type="domain" description="RNA polymerase sigma-70 region 2" evidence="6">
    <location>
        <begin position="20"/>
        <end position="84"/>
    </location>
</feature>
<keyword evidence="4" id="KW-0238">DNA-binding</keyword>
<keyword evidence="5" id="KW-0804">Transcription</keyword>
<keyword evidence="2" id="KW-0805">Transcription regulation</keyword>
<dbReference type="PANTHER" id="PTHR43133">
    <property type="entry name" value="RNA POLYMERASE ECF-TYPE SIGMA FACTO"/>
    <property type="match status" value="1"/>
</dbReference>
<comment type="similarity">
    <text evidence="1">Belongs to the sigma-70 factor family. ECF subfamily.</text>
</comment>
<evidence type="ECO:0000259" key="6">
    <source>
        <dbReference type="Pfam" id="PF04542"/>
    </source>
</evidence>
<proteinExistence type="inferred from homology"/>
<dbReference type="EMBL" id="BNJK01000002">
    <property type="protein sequence ID" value="GHO98264.1"/>
    <property type="molecule type" value="Genomic_DNA"/>
</dbReference>
<dbReference type="Gene3D" id="1.10.1740.10">
    <property type="match status" value="1"/>
</dbReference>
<dbReference type="InterPro" id="IPR039425">
    <property type="entry name" value="RNA_pol_sigma-70-like"/>
</dbReference>
<dbReference type="PANTHER" id="PTHR43133:SF8">
    <property type="entry name" value="RNA POLYMERASE SIGMA FACTOR HI_1459-RELATED"/>
    <property type="match status" value="1"/>
</dbReference>